<comment type="function">
    <text evidence="7">Specifically dimethylates two adjacent adenosines (A1518 and A1519) in the loop of a conserved hairpin near the 3'-end of 16S rRNA in the 30S particle. May play a critical role in biogenesis of 30S subunits.</text>
</comment>
<dbReference type="STRING" id="381751.SAMN05444391_0507"/>
<keyword evidence="4 7" id="KW-0808">Transferase</keyword>
<dbReference type="Gene3D" id="3.40.50.150">
    <property type="entry name" value="Vaccinia Virus protein VP39"/>
    <property type="match status" value="1"/>
</dbReference>
<dbReference type="PROSITE" id="PS01131">
    <property type="entry name" value="RRNA_A_DIMETH"/>
    <property type="match status" value="1"/>
</dbReference>
<comment type="catalytic activity">
    <reaction evidence="7">
        <text>adenosine(1518)/adenosine(1519) in 16S rRNA + 4 S-adenosyl-L-methionine = N(6)-dimethyladenosine(1518)/N(6)-dimethyladenosine(1519) in 16S rRNA + 4 S-adenosyl-L-homocysteine + 4 H(+)</text>
        <dbReference type="Rhea" id="RHEA:19609"/>
        <dbReference type="Rhea" id="RHEA-COMP:10232"/>
        <dbReference type="Rhea" id="RHEA-COMP:10233"/>
        <dbReference type="ChEBI" id="CHEBI:15378"/>
        <dbReference type="ChEBI" id="CHEBI:57856"/>
        <dbReference type="ChEBI" id="CHEBI:59789"/>
        <dbReference type="ChEBI" id="CHEBI:74411"/>
        <dbReference type="ChEBI" id="CHEBI:74493"/>
        <dbReference type="EC" id="2.1.1.182"/>
    </reaction>
</comment>
<dbReference type="GO" id="GO:0052908">
    <property type="term" value="F:16S rRNA (adenine(1518)-N(6)/adenine(1519)-N(6))-dimethyltransferase activity"/>
    <property type="evidence" value="ECO:0007669"/>
    <property type="project" value="UniProtKB-EC"/>
</dbReference>
<dbReference type="PANTHER" id="PTHR11727:SF7">
    <property type="entry name" value="DIMETHYLADENOSINE TRANSFERASE-RELATED"/>
    <property type="match status" value="1"/>
</dbReference>
<dbReference type="NCBIfam" id="TIGR00755">
    <property type="entry name" value="ksgA"/>
    <property type="match status" value="1"/>
</dbReference>
<dbReference type="HAMAP" id="MF_00607">
    <property type="entry name" value="16SrRNA_methyltr_A"/>
    <property type="match status" value="1"/>
</dbReference>
<protein>
    <recommendedName>
        <fullName evidence="7">Ribosomal RNA small subunit methyltransferase A</fullName>
        <ecNumber evidence="7">2.1.1.182</ecNumber>
    </recommendedName>
    <alternativeName>
        <fullName evidence="7">16S rRNA (adenine(1518)-N(6)/adenine(1519)-N(6))-dimethyltransferase</fullName>
    </alternativeName>
    <alternativeName>
        <fullName evidence="7">16S rRNA dimethyladenosine transferase</fullName>
    </alternativeName>
    <alternativeName>
        <fullName evidence="7">16S rRNA dimethylase</fullName>
    </alternativeName>
    <alternativeName>
        <fullName evidence="7">S-adenosylmethionine-6-N', N'-adenosyl(rRNA) dimethyltransferase</fullName>
    </alternativeName>
</protein>
<evidence type="ECO:0000256" key="1">
    <source>
        <dbReference type="ARBA" id="ARBA00022490"/>
    </source>
</evidence>
<dbReference type="EMBL" id="LT670846">
    <property type="protein sequence ID" value="SHK27222.1"/>
    <property type="molecule type" value="Genomic_DNA"/>
</dbReference>
<accession>A0A1M6R440</accession>
<keyword evidence="1 7" id="KW-0963">Cytoplasm</keyword>
<dbReference type="InterPro" id="IPR029063">
    <property type="entry name" value="SAM-dependent_MTases_sf"/>
</dbReference>
<reference evidence="10 11" key="1">
    <citation type="submission" date="2016-11" db="EMBL/GenBank/DDBJ databases">
        <authorList>
            <person name="Jaros S."/>
            <person name="Januszkiewicz K."/>
            <person name="Wedrychowicz H."/>
        </authorList>
    </citation>
    <scope>NUCLEOTIDE SEQUENCE [LARGE SCALE GENOMIC DNA]</scope>
    <source>
        <strain evidence="10 11">DSM 19557</strain>
    </source>
</reference>
<feature type="binding site" evidence="7 8">
    <location>
        <position position="16"/>
    </location>
    <ligand>
        <name>S-adenosyl-L-methionine</name>
        <dbReference type="ChEBI" id="CHEBI:59789"/>
    </ligand>
</feature>
<evidence type="ECO:0000256" key="7">
    <source>
        <dbReference type="HAMAP-Rule" id="MF_00607"/>
    </source>
</evidence>
<gene>
    <name evidence="7" type="primary">rsmA</name>
    <name evidence="7" type="synonym">ksgA</name>
    <name evidence="10" type="ORF">SAMN05444391_0507</name>
</gene>
<evidence type="ECO:0000313" key="10">
    <source>
        <dbReference type="EMBL" id="SHK27222.1"/>
    </source>
</evidence>
<feature type="binding site" evidence="7 8">
    <location>
        <position position="18"/>
    </location>
    <ligand>
        <name>S-adenosyl-L-methionine</name>
        <dbReference type="ChEBI" id="CHEBI:59789"/>
    </ligand>
</feature>
<keyword evidence="11" id="KW-1185">Reference proteome</keyword>
<keyword evidence="2 7" id="KW-0698">rRNA processing</keyword>
<keyword evidence="5 7" id="KW-0949">S-adenosyl-L-methionine</keyword>
<dbReference type="InterPro" id="IPR001737">
    <property type="entry name" value="KsgA/Erm"/>
</dbReference>
<comment type="subcellular location">
    <subcellularLocation>
        <location evidence="7">Cytoplasm</location>
    </subcellularLocation>
</comment>
<feature type="binding site" evidence="7 8">
    <location>
        <position position="65"/>
    </location>
    <ligand>
        <name>S-adenosyl-L-methionine</name>
        <dbReference type="ChEBI" id="CHEBI:59789"/>
    </ligand>
</feature>
<dbReference type="Proteomes" id="UP000189810">
    <property type="component" value="Chromosome I"/>
</dbReference>
<dbReference type="InterPro" id="IPR020598">
    <property type="entry name" value="rRNA_Ade_methylase_Trfase_N"/>
</dbReference>
<evidence type="ECO:0000256" key="2">
    <source>
        <dbReference type="ARBA" id="ARBA00022552"/>
    </source>
</evidence>
<evidence type="ECO:0000256" key="5">
    <source>
        <dbReference type="ARBA" id="ARBA00022691"/>
    </source>
</evidence>
<dbReference type="Gene3D" id="1.10.8.100">
    <property type="entry name" value="Ribosomal RNA adenine dimethylase-like, domain 2"/>
    <property type="match status" value="1"/>
</dbReference>
<evidence type="ECO:0000259" key="9">
    <source>
        <dbReference type="SMART" id="SM00650"/>
    </source>
</evidence>
<dbReference type="PROSITE" id="PS51689">
    <property type="entry name" value="SAM_RNA_A_N6_MT"/>
    <property type="match status" value="1"/>
</dbReference>
<feature type="domain" description="Ribosomal RNA adenine methylase transferase N-terminal" evidence="9">
    <location>
        <begin position="23"/>
        <end position="186"/>
    </location>
</feature>
<dbReference type="RefSeq" id="WP_079653674.1">
    <property type="nucleotide sequence ID" value="NZ_LT670846.1"/>
</dbReference>
<keyword evidence="3 7" id="KW-0489">Methyltransferase</keyword>
<name>A0A1M6R440_9AQUI</name>
<dbReference type="OrthoDB" id="9814755at2"/>
<evidence type="ECO:0000256" key="6">
    <source>
        <dbReference type="ARBA" id="ARBA00022884"/>
    </source>
</evidence>
<dbReference type="InterPro" id="IPR011530">
    <property type="entry name" value="rRNA_adenine_dimethylase"/>
</dbReference>
<dbReference type="SMART" id="SM00650">
    <property type="entry name" value="rADc"/>
    <property type="match status" value="1"/>
</dbReference>
<evidence type="ECO:0000256" key="8">
    <source>
        <dbReference type="PROSITE-ProRule" id="PRU01026"/>
    </source>
</evidence>
<dbReference type="EC" id="2.1.1.182" evidence="7"/>
<dbReference type="InterPro" id="IPR023165">
    <property type="entry name" value="rRNA_Ade_diMease-like_C"/>
</dbReference>
<dbReference type="PANTHER" id="PTHR11727">
    <property type="entry name" value="DIMETHYLADENOSINE TRANSFERASE"/>
    <property type="match status" value="1"/>
</dbReference>
<keyword evidence="6 7" id="KW-0694">RNA-binding</keyword>
<dbReference type="AlphaFoldDB" id="A0A1M6R440"/>
<dbReference type="SUPFAM" id="SSF53335">
    <property type="entry name" value="S-adenosyl-L-methionine-dependent methyltransferases"/>
    <property type="match status" value="1"/>
</dbReference>
<evidence type="ECO:0000313" key="11">
    <source>
        <dbReference type="Proteomes" id="UP000189810"/>
    </source>
</evidence>
<dbReference type="CDD" id="cd02440">
    <property type="entry name" value="AdoMet_MTases"/>
    <property type="match status" value="1"/>
</dbReference>
<organism evidence="10 11">
    <name type="scientific">Thermocrinis minervae</name>
    <dbReference type="NCBI Taxonomy" id="381751"/>
    <lineage>
        <taxon>Bacteria</taxon>
        <taxon>Pseudomonadati</taxon>
        <taxon>Aquificota</taxon>
        <taxon>Aquificia</taxon>
        <taxon>Aquificales</taxon>
        <taxon>Aquificaceae</taxon>
        <taxon>Thermocrinis</taxon>
    </lineage>
</organism>
<dbReference type="GO" id="GO:0003723">
    <property type="term" value="F:RNA binding"/>
    <property type="evidence" value="ECO:0007669"/>
    <property type="project" value="UniProtKB-UniRule"/>
</dbReference>
<evidence type="ECO:0000256" key="4">
    <source>
        <dbReference type="ARBA" id="ARBA00022679"/>
    </source>
</evidence>
<feature type="binding site" evidence="7 8">
    <location>
        <position position="43"/>
    </location>
    <ligand>
        <name>S-adenosyl-L-methionine</name>
        <dbReference type="ChEBI" id="CHEBI:59789"/>
    </ligand>
</feature>
<dbReference type="GO" id="GO:0005829">
    <property type="term" value="C:cytosol"/>
    <property type="evidence" value="ECO:0007669"/>
    <property type="project" value="TreeGrafter"/>
</dbReference>
<sequence length="248" mass="28375">MPFGEPVRLKKHLGQHLLVSGGVIKKIVEYAQIEAGDKVVEIGPGTGNLTKALLETPLSELHLVEIDKQMVEKLKQLQDPRLHIHHADATSFDFCLLGKDLKVLGNLPYNVASLILERIVFCKECINFGLFMVQKEVAQKLIEGPSWLGSFIQTFYRIEYLMSVPPKFFVPPPKVTSALIRLTREEKAKIEDLEDYKGFLLKLYSQGRKMLKNKLDVSILERAGIDPKRRTEELSLEEIIRLYHEYHP</sequence>
<dbReference type="InterPro" id="IPR020596">
    <property type="entry name" value="rRNA_Ade_Mease_Trfase_CS"/>
</dbReference>
<feature type="binding site" evidence="7 8">
    <location>
        <position position="88"/>
    </location>
    <ligand>
        <name>S-adenosyl-L-methionine</name>
        <dbReference type="ChEBI" id="CHEBI:59789"/>
    </ligand>
</feature>
<evidence type="ECO:0000256" key="3">
    <source>
        <dbReference type="ARBA" id="ARBA00022603"/>
    </source>
</evidence>
<feature type="binding site" evidence="7 8">
    <location>
        <position position="106"/>
    </location>
    <ligand>
        <name>S-adenosyl-L-methionine</name>
        <dbReference type="ChEBI" id="CHEBI:59789"/>
    </ligand>
</feature>
<dbReference type="Pfam" id="PF00398">
    <property type="entry name" value="RrnaAD"/>
    <property type="match status" value="1"/>
</dbReference>
<comment type="similarity">
    <text evidence="7">Belongs to the class I-like SAM-binding methyltransferase superfamily. rRNA adenine N(6)-methyltransferase family. RsmA subfamily.</text>
</comment>
<proteinExistence type="inferred from homology"/>